<feature type="transmembrane region" description="Helical" evidence="1">
    <location>
        <begin position="441"/>
        <end position="461"/>
    </location>
</feature>
<feature type="transmembrane region" description="Helical" evidence="1">
    <location>
        <begin position="129"/>
        <end position="147"/>
    </location>
</feature>
<protein>
    <recommendedName>
        <fullName evidence="4">ABC transporter permease</fullName>
    </recommendedName>
</protein>
<organism evidence="2 3">
    <name type="scientific">Flavivirga eckloniae</name>
    <dbReference type="NCBI Taxonomy" id="1803846"/>
    <lineage>
        <taxon>Bacteria</taxon>
        <taxon>Pseudomonadati</taxon>
        <taxon>Bacteroidota</taxon>
        <taxon>Flavobacteriia</taxon>
        <taxon>Flavobacteriales</taxon>
        <taxon>Flavobacteriaceae</taxon>
        <taxon>Flavivirga</taxon>
    </lineage>
</organism>
<gene>
    <name evidence="2" type="ORF">C1H87_22210</name>
</gene>
<name>A0A2K9PW50_9FLAO</name>
<dbReference type="Pfam" id="PF12040">
    <property type="entry name" value="DUF3526"/>
    <property type="match status" value="1"/>
</dbReference>
<dbReference type="GO" id="GO:0140359">
    <property type="term" value="F:ABC-type transporter activity"/>
    <property type="evidence" value="ECO:0007669"/>
    <property type="project" value="InterPro"/>
</dbReference>
<dbReference type="Pfam" id="PF12679">
    <property type="entry name" value="ABC2_membrane_2"/>
    <property type="match status" value="1"/>
</dbReference>
<keyword evidence="1" id="KW-0812">Transmembrane</keyword>
<accession>A0A2K9PW50</accession>
<feature type="transmembrane region" description="Helical" evidence="1">
    <location>
        <begin position="209"/>
        <end position="231"/>
    </location>
</feature>
<dbReference type="RefSeq" id="WP_102757926.1">
    <property type="nucleotide sequence ID" value="NZ_CP025791.1"/>
</dbReference>
<sequence>MLQIIKNEWRFLIRSRIFLGISIAFISILLLSVFLGNYQTRKQEQTHQSAKDHVRQQWVSIDEMNPHSAAHYGTYVFKPANLLNSLDEGVNSITGNVLRVEGHVQNEIMHSEASQMQAISRFGKLKPSLLLQYIVPLLLIFLAFNSVSNEKQSGRLKLLILQGAKPLQIILSKTLSVWLYGMILLTFVLSVYSILNFQSLTLEILTRTGLFFLSYTLYYFIISAITVYFSARWLNATLALTSMLGIWIIWTIFLPNILMSSAEKWYPLPSRNQFQSAMKEDRAKGLDGHNPRDKRAIALKEKVLKEYGVDSLSQLPINFDGMRMQADEEYGNSVWDKHFGNNRKILRKQKQSFQFAGIVNPFISLQNSSMGFMASDNLHHQEFLLQVENYRRFFIKTLNDKQTFGGSKTGNWGWKEDNAFFKSVPDFDYKPTRISEIFSNYLLDLALLIVWSIIVTVGIYFGTKKIQIV</sequence>
<evidence type="ECO:0000313" key="3">
    <source>
        <dbReference type="Proteomes" id="UP000235826"/>
    </source>
</evidence>
<feature type="transmembrane region" description="Helical" evidence="1">
    <location>
        <begin position="237"/>
        <end position="258"/>
    </location>
</feature>
<evidence type="ECO:0000313" key="2">
    <source>
        <dbReference type="EMBL" id="AUP81283.1"/>
    </source>
</evidence>
<proteinExistence type="predicted"/>
<dbReference type="Proteomes" id="UP000235826">
    <property type="component" value="Chromosome"/>
</dbReference>
<feature type="transmembrane region" description="Helical" evidence="1">
    <location>
        <begin position="17"/>
        <end position="38"/>
    </location>
</feature>
<evidence type="ECO:0000256" key="1">
    <source>
        <dbReference type="SAM" id="Phobius"/>
    </source>
</evidence>
<keyword evidence="1" id="KW-0472">Membrane</keyword>
<dbReference type="InterPro" id="IPR021913">
    <property type="entry name" value="DUF3526"/>
</dbReference>
<dbReference type="PANTHER" id="PTHR43471:SF1">
    <property type="entry name" value="ABC TRANSPORTER PERMEASE PROTEIN NOSY-RELATED"/>
    <property type="match status" value="1"/>
</dbReference>
<keyword evidence="1" id="KW-1133">Transmembrane helix</keyword>
<evidence type="ECO:0008006" key="4">
    <source>
        <dbReference type="Google" id="ProtNLM"/>
    </source>
</evidence>
<dbReference type="KEGG" id="fek:C1H87_22210"/>
<dbReference type="EMBL" id="CP025791">
    <property type="protein sequence ID" value="AUP81283.1"/>
    <property type="molecule type" value="Genomic_DNA"/>
</dbReference>
<dbReference type="AlphaFoldDB" id="A0A2K9PW50"/>
<reference evidence="2 3" key="1">
    <citation type="submission" date="2018-01" db="EMBL/GenBank/DDBJ databases">
        <title>Complete genome sequence of Flavivirga eckloniae ECD14 isolated from seaweed Ecklonia cava.</title>
        <authorList>
            <person name="Lee J.H."/>
            <person name="Baik K.S."/>
            <person name="Seong C.N."/>
        </authorList>
    </citation>
    <scope>NUCLEOTIDE SEQUENCE [LARGE SCALE GENOMIC DNA]</scope>
    <source>
        <strain evidence="2 3">ECD14</strain>
    </source>
</reference>
<feature type="transmembrane region" description="Helical" evidence="1">
    <location>
        <begin position="177"/>
        <end position="197"/>
    </location>
</feature>
<dbReference type="OrthoDB" id="184009at2"/>
<keyword evidence="3" id="KW-1185">Reference proteome</keyword>
<dbReference type="PANTHER" id="PTHR43471">
    <property type="entry name" value="ABC TRANSPORTER PERMEASE"/>
    <property type="match status" value="1"/>
</dbReference>
<dbReference type="GO" id="GO:0005886">
    <property type="term" value="C:plasma membrane"/>
    <property type="evidence" value="ECO:0007669"/>
    <property type="project" value="UniProtKB-SubCell"/>
</dbReference>